<dbReference type="Proteomes" id="UP000267821">
    <property type="component" value="Unassembled WGS sequence"/>
</dbReference>
<evidence type="ECO:0008006" key="3">
    <source>
        <dbReference type="Google" id="ProtNLM"/>
    </source>
</evidence>
<sequence>MRFSGNCYLRYVFLELPFDFHTGFVGVTVLGRTDANAQEITDPYQQRCTELQNKLQEQEKKFYELEKKFYGLEKKLYQQERSGVEKFRFAITVLSMQQFEARSSISRAKAWTGAIKHPNSKGNVSLPASRFIPNSHMDKRQLEERLVKELGKHARPEERTSTIRYFPALSTSALGDVHVLDTHRQRFLDDLDLDVVLQRSSKSIDKFNIAAVLDLKGIGDDGHAKLNTANNLGQILDYLTAMEYCQPAFSKAAVAEQVEISPTYTSKLTQYRKVPLCDALRYLYEQLQDATANPPQLPFSESAGELSYIVQCHSKSVVAVFYHQNAQIIVKASPAVEWNSGIQNEIIFLKSLQGDSRPASIPKLIYDTYEVPGSAFVEFGISPPGRPLQLELFREASDFRTCLQDIFVALKWVHDHGIVHRDPRGQCHCV</sequence>
<dbReference type="OrthoDB" id="8905873at2759"/>
<dbReference type="InParanoid" id="A0A3N4LH54"/>
<gene>
    <name evidence="1" type="ORF">L211DRAFT_870923</name>
</gene>
<name>A0A3N4LH54_9PEZI</name>
<dbReference type="AlphaFoldDB" id="A0A3N4LH54"/>
<evidence type="ECO:0000313" key="1">
    <source>
        <dbReference type="EMBL" id="RPB20001.1"/>
    </source>
</evidence>
<dbReference type="EMBL" id="ML121579">
    <property type="protein sequence ID" value="RPB20001.1"/>
    <property type="molecule type" value="Genomic_DNA"/>
</dbReference>
<reference evidence="1 2" key="1">
    <citation type="journal article" date="2018" name="Nat. Ecol. Evol.">
        <title>Pezizomycetes genomes reveal the molecular basis of ectomycorrhizal truffle lifestyle.</title>
        <authorList>
            <person name="Murat C."/>
            <person name="Payen T."/>
            <person name="Noel B."/>
            <person name="Kuo A."/>
            <person name="Morin E."/>
            <person name="Chen J."/>
            <person name="Kohler A."/>
            <person name="Krizsan K."/>
            <person name="Balestrini R."/>
            <person name="Da Silva C."/>
            <person name="Montanini B."/>
            <person name="Hainaut M."/>
            <person name="Levati E."/>
            <person name="Barry K.W."/>
            <person name="Belfiori B."/>
            <person name="Cichocki N."/>
            <person name="Clum A."/>
            <person name="Dockter R.B."/>
            <person name="Fauchery L."/>
            <person name="Guy J."/>
            <person name="Iotti M."/>
            <person name="Le Tacon F."/>
            <person name="Lindquist E.A."/>
            <person name="Lipzen A."/>
            <person name="Malagnac F."/>
            <person name="Mello A."/>
            <person name="Molinier V."/>
            <person name="Miyauchi S."/>
            <person name="Poulain J."/>
            <person name="Riccioni C."/>
            <person name="Rubini A."/>
            <person name="Sitrit Y."/>
            <person name="Splivallo R."/>
            <person name="Traeger S."/>
            <person name="Wang M."/>
            <person name="Zifcakova L."/>
            <person name="Wipf D."/>
            <person name="Zambonelli A."/>
            <person name="Paolocci F."/>
            <person name="Nowrousian M."/>
            <person name="Ottonello S."/>
            <person name="Baldrian P."/>
            <person name="Spatafora J.W."/>
            <person name="Henrissat B."/>
            <person name="Nagy L.G."/>
            <person name="Aury J.M."/>
            <person name="Wincker P."/>
            <person name="Grigoriev I.V."/>
            <person name="Bonfante P."/>
            <person name="Martin F.M."/>
        </authorList>
    </citation>
    <scope>NUCLEOTIDE SEQUENCE [LARGE SCALE GENOMIC DNA]</scope>
    <source>
        <strain evidence="1 2">ATCC MYA-4762</strain>
    </source>
</reference>
<keyword evidence="2" id="KW-1185">Reference proteome</keyword>
<evidence type="ECO:0000313" key="2">
    <source>
        <dbReference type="Proteomes" id="UP000267821"/>
    </source>
</evidence>
<organism evidence="1 2">
    <name type="scientific">Terfezia boudieri ATCC MYA-4762</name>
    <dbReference type="NCBI Taxonomy" id="1051890"/>
    <lineage>
        <taxon>Eukaryota</taxon>
        <taxon>Fungi</taxon>
        <taxon>Dikarya</taxon>
        <taxon>Ascomycota</taxon>
        <taxon>Pezizomycotina</taxon>
        <taxon>Pezizomycetes</taxon>
        <taxon>Pezizales</taxon>
        <taxon>Pezizaceae</taxon>
        <taxon>Terfezia</taxon>
    </lineage>
</organism>
<accession>A0A3N4LH54</accession>
<protein>
    <recommendedName>
        <fullName evidence="3">Protein kinase domain-containing protein</fullName>
    </recommendedName>
</protein>
<proteinExistence type="predicted"/>